<reference evidence="4 5" key="1">
    <citation type="submission" date="2019-10" db="EMBL/GenBank/DDBJ databases">
        <title>Whole genome shotgun sequence of Acrocarpospora macrocephala NBRC 16266.</title>
        <authorList>
            <person name="Ichikawa N."/>
            <person name="Kimura A."/>
            <person name="Kitahashi Y."/>
            <person name="Komaki H."/>
            <person name="Oguchi A."/>
        </authorList>
    </citation>
    <scope>NUCLEOTIDE SEQUENCE [LARGE SCALE GENOMIC DNA]</scope>
    <source>
        <strain evidence="4 5">NBRC 16266</strain>
    </source>
</reference>
<evidence type="ECO:0000256" key="1">
    <source>
        <dbReference type="SAM" id="MobiDB-lite"/>
    </source>
</evidence>
<dbReference type="OrthoDB" id="4028076at2"/>
<feature type="region of interest" description="Disordered" evidence="1">
    <location>
        <begin position="1"/>
        <end position="32"/>
    </location>
</feature>
<dbReference type="SUPFAM" id="SSF56112">
    <property type="entry name" value="Protein kinase-like (PK-like)"/>
    <property type="match status" value="1"/>
</dbReference>
<evidence type="ECO:0000313" key="4">
    <source>
        <dbReference type="EMBL" id="GES08767.1"/>
    </source>
</evidence>
<dbReference type="InterPro" id="IPR000719">
    <property type="entry name" value="Prot_kinase_dom"/>
</dbReference>
<feature type="domain" description="Protein kinase" evidence="3">
    <location>
        <begin position="39"/>
        <end position="276"/>
    </location>
</feature>
<dbReference type="GO" id="GO:0004672">
    <property type="term" value="F:protein kinase activity"/>
    <property type="evidence" value="ECO:0007669"/>
    <property type="project" value="InterPro"/>
</dbReference>
<feature type="region of interest" description="Disordered" evidence="1">
    <location>
        <begin position="307"/>
        <end position="341"/>
    </location>
</feature>
<proteinExistence type="predicted"/>
<gene>
    <name evidence="4" type="ORF">Amac_023630</name>
</gene>
<evidence type="ECO:0000313" key="5">
    <source>
        <dbReference type="Proteomes" id="UP000331127"/>
    </source>
</evidence>
<keyword evidence="2" id="KW-1133">Transmembrane helix</keyword>
<name>A0A5M3WI03_9ACTN</name>
<sequence>MADQFGTQLDYTDAEGTQRQGKIIHQGPGRTKPGSELVISDIQVEVDGVTGWLVKKSLHQAAAKHDPQLYARMENEVRTGLMLRRRFGGPAYPAELARLAGYDVDCEEPFVLYERLHGSGFAADVAGRLLLEEQKQFQITLLRGVRILEQVGIVHRGITPYSVWWDGHVAQLTDFELAIKAQRWRTPVGERPWASPQQRLGVGGTCARDDVWSAGMVIYHVAAGTRSTAALNGPVSLNAVEPRTRELLAGVFAEKAKHRPHPLDLLIRLRETDPIAPQEEAADGAFERGGLRYDEMMRQKWGSTWRRPPVARDPMVEDDDEDEAAPAPAAPPPEYHAPPPTPVVRAGGGGMVLAVVVAIVVLAIALWLIGGML</sequence>
<evidence type="ECO:0000259" key="3">
    <source>
        <dbReference type="PROSITE" id="PS50011"/>
    </source>
</evidence>
<dbReference type="PROSITE" id="PS50011">
    <property type="entry name" value="PROTEIN_KINASE_DOM"/>
    <property type="match status" value="1"/>
</dbReference>
<keyword evidence="5" id="KW-1185">Reference proteome</keyword>
<feature type="compositionally biased region" description="Polar residues" evidence="1">
    <location>
        <begin position="1"/>
        <end position="20"/>
    </location>
</feature>
<protein>
    <recommendedName>
        <fullName evidence="3">Protein kinase domain-containing protein</fullName>
    </recommendedName>
</protein>
<dbReference type="Proteomes" id="UP000331127">
    <property type="component" value="Unassembled WGS sequence"/>
</dbReference>
<keyword evidence="2" id="KW-0472">Membrane</keyword>
<dbReference type="GO" id="GO:0005524">
    <property type="term" value="F:ATP binding"/>
    <property type="evidence" value="ECO:0007669"/>
    <property type="project" value="InterPro"/>
</dbReference>
<dbReference type="AlphaFoldDB" id="A0A5M3WI03"/>
<organism evidence="4 5">
    <name type="scientific">Acrocarpospora macrocephala</name>
    <dbReference type="NCBI Taxonomy" id="150177"/>
    <lineage>
        <taxon>Bacteria</taxon>
        <taxon>Bacillati</taxon>
        <taxon>Actinomycetota</taxon>
        <taxon>Actinomycetes</taxon>
        <taxon>Streptosporangiales</taxon>
        <taxon>Streptosporangiaceae</taxon>
        <taxon>Acrocarpospora</taxon>
    </lineage>
</organism>
<dbReference type="RefSeq" id="WP_155354366.1">
    <property type="nucleotide sequence ID" value="NZ_BAAAHL010000060.1"/>
</dbReference>
<feature type="compositionally biased region" description="Pro residues" evidence="1">
    <location>
        <begin position="328"/>
        <end position="341"/>
    </location>
</feature>
<accession>A0A5M3WI03</accession>
<dbReference type="Gene3D" id="1.10.510.10">
    <property type="entry name" value="Transferase(Phosphotransferase) domain 1"/>
    <property type="match status" value="1"/>
</dbReference>
<evidence type="ECO:0000256" key="2">
    <source>
        <dbReference type="SAM" id="Phobius"/>
    </source>
</evidence>
<dbReference type="EMBL" id="BLAE01000012">
    <property type="protein sequence ID" value="GES08767.1"/>
    <property type="molecule type" value="Genomic_DNA"/>
</dbReference>
<dbReference type="InterPro" id="IPR011009">
    <property type="entry name" value="Kinase-like_dom_sf"/>
</dbReference>
<comment type="caution">
    <text evidence="4">The sequence shown here is derived from an EMBL/GenBank/DDBJ whole genome shotgun (WGS) entry which is preliminary data.</text>
</comment>
<keyword evidence="2" id="KW-0812">Transmembrane</keyword>
<feature type="transmembrane region" description="Helical" evidence="2">
    <location>
        <begin position="348"/>
        <end position="369"/>
    </location>
</feature>